<dbReference type="Pfam" id="PF00293">
    <property type="entry name" value="NUDIX"/>
    <property type="match status" value="1"/>
</dbReference>
<evidence type="ECO:0000313" key="4">
    <source>
        <dbReference type="Proteomes" id="UP001501321"/>
    </source>
</evidence>
<gene>
    <name evidence="3" type="primary">nudE</name>
    <name evidence="3" type="ORF">GCM10023095_27490</name>
</gene>
<dbReference type="InterPro" id="IPR000086">
    <property type="entry name" value="NUDIX_hydrolase_dom"/>
</dbReference>
<dbReference type="PROSITE" id="PS51462">
    <property type="entry name" value="NUDIX"/>
    <property type="match status" value="1"/>
</dbReference>
<dbReference type="NCBIfam" id="NF008736">
    <property type="entry name" value="PRK11762.1"/>
    <property type="match status" value="1"/>
</dbReference>
<reference evidence="4" key="1">
    <citation type="journal article" date="2019" name="Int. J. Syst. Evol. Microbiol.">
        <title>The Global Catalogue of Microorganisms (GCM) 10K type strain sequencing project: providing services to taxonomists for standard genome sequencing and annotation.</title>
        <authorList>
            <consortium name="The Broad Institute Genomics Platform"/>
            <consortium name="The Broad Institute Genome Sequencing Center for Infectious Disease"/>
            <person name="Wu L."/>
            <person name="Ma J."/>
        </authorList>
    </citation>
    <scope>NUCLEOTIDE SEQUENCE [LARGE SCALE GENOMIC DNA]</scope>
    <source>
        <strain evidence="4">JCM 32226</strain>
    </source>
</reference>
<comment type="caution">
    <text evidence="3">The sequence shown here is derived from an EMBL/GenBank/DDBJ whole genome shotgun (WGS) entry which is preliminary data.</text>
</comment>
<dbReference type="Gene3D" id="3.90.79.10">
    <property type="entry name" value="Nucleoside Triphosphate Pyrophosphohydrolase"/>
    <property type="match status" value="1"/>
</dbReference>
<keyword evidence="4" id="KW-1185">Reference proteome</keyword>
<dbReference type="PANTHER" id="PTHR11839">
    <property type="entry name" value="UDP/ADP-SUGAR PYROPHOSPHATASE"/>
    <property type="match status" value="1"/>
</dbReference>
<accession>A0ABP8QJ62</accession>
<protein>
    <submittedName>
        <fullName evidence="3">ADP compounds hydrolase NudE</fullName>
    </submittedName>
</protein>
<dbReference type="SUPFAM" id="SSF55811">
    <property type="entry name" value="Nudix"/>
    <property type="match status" value="1"/>
</dbReference>
<dbReference type="Proteomes" id="UP001501321">
    <property type="component" value="Unassembled WGS sequence"/>
</dbReference>
<name>A0ABP8QJ62_9GAMM</name>
<dbReference type="InterPro" id="IPR015797">
    <property type="entry name" value="NUDIX_hydrolase-like_dom_sf"/>
</dbReference>
<dbReference type="PANTHER" id="PTHR11839:SF12">
    <property type="entry name" value="ADP COMPOUNDS HYDROLASE NUDE"/>
    <property type="match status" value="1"/>
</dbReference>
<dbReference type="GO" id="GO:0016787">
    <property type="term" value="F:hydrolase activity"/>
    <property type="evidence" value="ECO:0007669"/>
    <property type="project" value="UniProtKB-KW"/>
</dbReference>
<proteinExistence type="predicted"/>
<evidence type="ECO:0000313" key="3">
    <source>
        <dbReference type="EMBL" id="GAA4502607.1"/>
    </source>
</evidence>
<feature type="domain" description="Nudix hydrolase" evidence="2">
    <location>
        <begin position="50"/>
        <end position="178"/>
    </location>
</feature>
<organism evidence="3 4">
    <name type="scientific">Pseudaeromonas paramecii</name>
    <dbReference type="NCBI Taxonomy" id="2138166"/>
    <lineage>
        <taxon>Bacteria</taxon>
        <taxon>Pseudomonadati</taxon>
        <taxon>Pseudomonadota</taxon>
        <taxon>Gammaproteobacteria</taxon>
        <taxon>Aeromonadales</taxon>
        <taxon>Aeromonadaceae</taxon>
        <taxon>Pseudaeromonas</taxon>
    </lineage>
</organism>
<keyword evidence="1 3" id="KW-0378">Hydrolase</keyword>
<evidence type="ECO:0000259" key="2">
    <source>
        <dbReference type="PROSITE" id="PS51462"/>
    </source>
</evidence>
<sequence>MPNQGMKQHRVKPDVLKRELVAESRLFKVEAVHLRFENGAERVYERMAGGHRGGVMLVPLLGDDTLLLVREYAAGTHSYELGFPKGLIDAGETAPEAGNRELMEETGYGARELVALKTLNLVPEFFASSMTVLLARDLYPELREGDEPEPLELVTWPLSRAQELLSAPDFNNARSVAALLLALGYLQAQSAGEPPA</sequence>
<evidence type="ECO:0000256" key="1">
    <source>
        <dbReference type="ARBA" id="ARBA00022801"/>
    </source>
</evidence>
<dbReference type="EMBL" id="BAABFC010000021">
    <property type="protein sequence ID" value="GAA4502607.1"/>
    <property type="molecule type" value="Genomic_DNA"/>
</dbReference>